<evidence type="ECO:0000313" key="3">
    <source>
        <dbReference type="Proteomes" id="UP000176244"/>
    </source>
</evidence>
<reference evidence="2 3" key="1">
    <citation type="submission" date="2015-09" db="EMBL/GenBank/DDBJ databases">
        <title>Genome sequence of Acetobacterium wieringae DSM 1911.</title>
        <authorList>
            <person name="Poehlein A."/>
            <person name="Bengelsdorf F.R."/>
            <person name="Schiel-Bengelsdorf B."/>
            <person name="Duerre P."/>
            <person name="Daniel R."/>
        </authorList>
    </citation>
    <scope>NUCLEOTIDE SEQUENCE [LARGE SCALE GENOMIC DNA]</scope>
    <source>
        <strain evidence="2 3">DSM 1911</strain>
    </source>
</reference>
<organism evidence="2 3">
    <name type="scientific">Acetobacterium wieringae</name>
    <dbReference type="NCBI Taxonomy" id="52694"/>
    <lineage>
        <taxon>Bacteria</taxon>
        <taxon>Bacillati</taxon>
        <taxon>Bacillota</taxon>
        <taxon>Clostridia</taxon>
        <taxon>Eubacteriales</taxon>
        <taxon>Eubacteriaceae</taxon>
        <taxon>Acetobacterium</taxon>
    </lineage>
</organism>
<accession>A0A1F2PEL7</accession>
<dbReference type="PROSITE" id="PS51257">
    <property type="entry name" value="PROKAR_LIPOPROTEIN"/>
    <property type="match status" value="1"/>
</dbReference>
<dbReference type="AlphaFoldDB" id="A0A1F2PEL7"/>
<protein>
    <recommendedName>
        <fullName evidence="4">Lipoprotein</fullName>
    </recommendedName>
</protein>
<dbReference type="STRING" id="52694.ACWI_27260"/>
<dbReference type="EMBL" id="LKEU01000036">
    <property type="protein sequence ID" value="OFV69837.1"/>
    <property type="molecule type" value="Genomic_DNA"/>
</dbReference>
<sequence length="224" mass="24541">MKKKIILAGAALLLLVVLSGCQQTDVVGKTSITSFDAVLQVIPNQIAEDEINGGWALSAPDGTARFIWSKDYSSGTPHDVMLEVDAKPFIAAGLDVTKLPAGMLVDDKIMVGTMLGDEKLTYSGEVTPLASYEQLVNLKRDHIKYHTALDHYGVDIGDGNMFEWAKDLSTNDKDIVFVLNPQIFIDAGVDPEKVEGWVFAKVSAEDEDKKPIEVDKFLKPFNIK</sequence>
<gene>
    <name evidence="2" type="ORF">ACWI_27260</name>
</gene>
<name>A0A1F2PEL7_9FIRM</name>
<evidence type="ECO:0000256" key="1">
    <source>
        <dbReference type="SAM" id="SignalP"/>
    </source>
</evidence>
<evidence type="ECO:0008006" key="4">
    <source>
        <dbReference type="Google" id="ProtNLM"/>
    </source>
</evidence>
<keyword evidence="1" id="KW-0732">Signal</keyword>
<proteinExistence type="predicted"/>
<dbReference type="RefSeq" id="WP_070371997.1">
    <property type="nucleotide sequence ID" value="NZ_JBCFAW010000001.1"/>
</dbReference>
<feature type="chain" id="PRO_5038901196" description="Lipoprotein" evidence="1">
    <location>
        <begin position="25"/>
        <end position="224"/>
    </location>
</feature>
<evidence type="ECO:0000313" key="2">
    <source>
        <dbReference type="EMBL" id="OFV69837.1"/>
    </source>
</evidence>
<comment type="caution">
    <text evidence="2">The sequence shown here is derived from an EMBL/GenBank/DDBJ whole genome shotgun (WGS) entry which is preliminary data.</text>
</comment>
<feature type="signal peptide" evidence="1">
    <location>
        <begin position="1"/>
        <end position="24"/>
    </location>
</feature>
<dbReference type="OrthoDB" id="2830261at2"/>
<dbReference type="Proteomes" id="UP000176244">
    <property type="component" value="Unassembled WGS sequence"/>
</dbReference>